<keyword evidence="2" id="KW-1185">Reference proteome</keyword>
<organism evidence="1 2">
    <name type="scientific">Parascedosporium putredinis</name>
    <dbReference type="NCBI Taxonomy" id="1442378"/>
    <lineage>
        <taxon>Eukaryota</taxon>
        <taxon>Fungi</taxon>
        <taxon>Dikarya</taxon>
        <taxon>Ascomycota</taxon>
        <taxon>Pezizomycotina</taxon>
        <taxon>Sordariomycetes</taxon>
        <taxon>Hypocreomycetidae</taxon>
        <taxon>Microascales</taxon>
        <taxon>Microascaceae</taxon>
        <taxon>Parascedosporium</taxon>
    </lineage>
</organism>
<protein>
    <submittedName>
        <fullName evidence="1">Uncharacterized protein</fullName>
    </submittedName>
</protein>
<reference evidence="1" key="1">
    <citation type="submission" date="2022-11" db="EMBL/GenBank/DDBJ databases">
        <authorList>
            <person name="Scott C."/>
            <person name="Bruce N."/>
        </authorList>
    </citation>
    <scope>NUCLEOTIDE SEQUENCE</scope>
</reference>
<evidence type="ECO:0000313" key="2">
    <source>
        <dbReference type="Proteomes" id="UP000838763"/>
    </source>
</evidence>
<dbReference type="EMBL" id="CALLCH030000009">
    <property type="protein sequence ID" value="CAI4213782.1"/>
    <property type="molecule type" value="Genomic_DNA"/>
</dbReference>
<accession>A0A9P1M9X6</accession>
<dbReference type="AlphaFoldDB" id="A0A9P1M9X6"/>
<evidence type="ECO:0000313" key="1">
    <source>
        <dbReference type="EMBL" id="CAI4213782.1"/>
    </source>
</evidence>
<name>A0A9P1M9X6_9PEZI</name>
<dbReference type="Proteomes" id="UP000838763">
    <property type="component" value="Unassembled WGS sequence"/>
</dbReference>
<sequence>MRGSTSRFPYDDSHDLRPVFVRESADRRRNPYLDLVYRQICPDGAGTDGASGASHDVGGGSGFSNSGECFARRLRPDRRDFFVEMRAMAGSGFEGVWQMHHLRRRESGESSRVIAFVFVAGCQKIAVIDLVPDASRRGSRTVYGSDGYYLRASAS</sequence>
<gene>
    <name evidence="1" type="ORF">PPNO1_LOCUS3527</name>
</gene>
<comment type="caution">
    <text evidence="1">The sequence shown here is derived from an EMBL/GenBank/DDBJ whole genome shotgun (WGS) entry which is preliminary data.</text>
</comment>
<proteinExistence type="predicted"/>